<dbReference type="STRING" id="328396.RU93_GL000760"/>
<gene>
    <name evidence="1" type="ORF">RU93_GL000760</name>
</gene>
<dbReference type="EMBL" id="JXKD01000016">
    <property type="protein sequence ID" value="OJG09429.1"/>
    <property type="molecule type" value="Genomic_DNA"/>
</dbReference>
<keyword evidence="2" id="KW-1185">Reference proteome</keyword>
<dbReference type="SUPFAM" id="SSF160104">
    <property type="entry name" value="Acetoacetate decarboxylase-like"/>
    <property type="match status" value="1"/>
</dbReference>
<dbReference type="PANTHER" id="PTHR40518:SF1">
    <property type="entry name" value="ACETOACETATE DECARBOXYLASE"/>
    <property type="match status" value="1"/>
</dbReference>
<dbReference type="PANTHER" id="PTHR40518">
    <property type="entry name" value="ACETOACETATE DECARBOXYLASE"/>
    <property type="match status" value="1"/>
</dbReference>
<dbReference type="InterPro" id="IPR023375">
    <property type="entry name" value="ADC_dom_sf"/>
</dbReference>
<evidence type="ECO:0000313" key="2">
    <source>
        <dbReference type="Proteomes" id="UP000182149"/>
    </source>
</evidence>
<dbReference type="AlphaFoldDB" id="A0A1L8QPK8"/>
<evidence type="ECO:0000313" key="1">
    <source>
        <dbReference type="EMBL" id="OJG09429.1"/>
    </source>
</evidence>
<protein>
    <recommendedName>
        <fullName evidence="3">Acetoacetate decarboxylase</fullName>
    </recommendedName>
</protein>
<dbReference type="OrthoDB" id="323772at2"/>
<evidence type="ECO:0008006" key="3">
    <source>
        <dbReference type="Google" id="ProtNLM"/>
    </source>
</evidence>
<dbReference type="Proteomes" id="UP000182149">
    <property type="component" value="Unassembled WGS sequence"/>
</dbReference>
<name>A0A1L8QPK8_9ENTE</name>
<proteinExistence type="predicted"/>
<dbReference type="RefSeq" id="WP_071875458.1">
    <property type="nucleotide sequence ID" value="NZ_JBHSHF010000011.1"/>
</dbReference>
<dbReference type="InterPro" id="IPR010451">
    <property type="entry name" value="Acetoacetate_decarboxylase"/>
</dbReference>
<comment type="caution">
    <text evidence="1">The sequence shown here is derived from an EMBL/GenBank/DDBJ whole genome shotgun (WGS) entry which is preliminary data.</text>
</comment>
<dbReference type="Pfam" id="PF06314">
    <property type="entry name" value="ADC"/>
    <property type="match status" value="1"/>
</dbReference>
<sequence length="229" mass="26266">MIKKEFFSPAPWQMSGKGYIFLYPLTKEFVMTQGMVPDFLKGRYTGGFGSMMLVNYADSNVGPYSELLFIPGKFDYKGKKLQTISKIYVSSEASIVNGRKNWGIPKERATFEFKRLNEREERIIVTAGETRILDVVLRSGVMPFPVSTKFLPFHLVQREKQKEFYTSFSGKGTGRLAKVKKISVNSDFFPDVSLKKPLTVVHVDPFMLTFPVPRIERVDVHDPNNRYHS</sequence>
<reference evidence="1 2" key="1">
    <citation type="submission" date="2014-12" db="EMBL/GenBank/DDBJ databases">
        <title>Draft genome sequences of 29 type strains of Enterococci.</title>
        <authorList>
            <person name="Zhong Z."/>
            <person name="Sun Z."/>
            <person name="Liu W."/>
            <person name="Zhang W."/>
            <person name="Zhang H."/>
        </authorList>
    </citation>
    <scope>NUCLEOTIDE SEQUENCE [LARGE SCALE GENOMIC DNA]</scope>
    <source>
        <strain evidence="1 2">DSM 17690</strain>
    </source>
</reference>
<accession>A0A1L8QPK8</accession>
<dbReference type="Gene3D" id="2.40.400.10">
    <property type="entry name" value="Acetoacetate decarboxylase-like"/>
    <property type="match status" value="1"/>
</dbReference>
<organism evidence="1 2">
    <name type="scientific">Enterococcus aquimarinus</name>
    <dbReference type="NCBI Taxonomy" id="328396"/>
    <lineage>
        <taxon>Bacteria</taxon>
        <taxon>Bacillati</taxon>
        <taxon>Bacillota</taxon>
        <taxon>Bacilli</taxon>
        <taxon>Lactobacillales</taxon>
        <taxon>Enterococcaceae</taxon>
        <taxon>Enterococcus</taxon>
    </lineage>
</organism>
<dbReference type="GO" id="GO:0016829">
    <property type="term" value="F:lyase activity"/>
    <property type="evidence" value="ECO:0007669"/>
    <property type="project" value="InterPro"/>
</dbReference>